<dbReference type="SUPFAM" id="SSF52540">
    <property type="entry name" value="P-loop containing nucleoside triphosphate hydrolases"/>
    <property type="match status" value="1"/>
</dbReference>
<sequence>MLLLAARAASLARPARVLGRRVALRSGDGEAAWPEATLAKIAAGAGTPAALAALKAELAVAGDAPDAAYGACFPFPLDAFQRDALRSLRADRNVIVSAPTGSGKTVAGELAIAYALSVGKRVFYTTPLKALSNQKFGDFCAQFGAGRVGLSTGDSGVRRDAAVVVMTTEVFRNMIYDDEGRAEIAKDVFAVVFDEFHYMNDAQRGTVWEESVVGCPATARIVALSATVSNARSVAGWMASIHGPTDVVETDFRPVPLRYEFAGDGAVVPLFRSADVGPGSETEARERTRLASKSSGGTRARARKRLQLNPALDKPREKPKRVGRDKFDRRGGKFDEGAMPSREILKNLQKRDRLPAIFFVFSRKGCENEAANCGSLQLLNVDEETLARKRIRAWALENEDVARLDSERERVDLLTRGVAAHHAGLLPQYKTLVEELFRDGLVKACFATETLAAGVNLPARTTVVTSLVKRGDDGMEPLTTSALLQMAGRAGRRGKDAAGTVVVARGRKFGDRDAGLARRVLLSDVLPIASKFAPSYGVACALLRGGDLERCRAVVERSFGSYLANRGPRKSRTAPEEPLCGGLAEHVLRDYTVLLSAAGDACDAFEAAQGLDDDREIEDARRALRAAQGAVLASPVSRLAPDKQLEALEAYDALKAANEAPRPPVELPAPDAPRPPSAAWRRFETLVDVLERCGAVEDGAPTALGDLVASVNGDNELLLATCLLDDATLDVATTGGPAEVAALFSAFVCEIGDRRGVFVDYGPSAKVRDATDALFERAVLPLSDLQFEAGLGDVGCRLDDAAAGLVESWADGAAWAQVKDATSLDHGDLIRLFRRTLDVLKTAANLDPALAPPSFAAVRRP</sequence>
<evidence type="ECO:0000259" key="6">
    <source>
        <dbReference type="PROSITE" id="PS51192"/>
    </source>
</evidence>
<keyword evidence="9" id="KW-1185">Reference proteome</keyword>
<evidence type="ECO:0000256" key="3">
    <source>
        <dbReference type="ARBA" id="ARBA00022806"/>
    </source>
</evidence>
<dbReference type="InterPro" id="IPR014001">
    <property type="entry name" value="Helicase_ATP-bd"/>
</dbReference>
<name>A0ABR1G9G6_AURAN</name>
<dbReference type="PROSITE" id="PS51192">
    <property type="entry name" value="HELICASE_ATP_BIND_1"/>
    <property type="match status" value="1"/>
</dbReference>
<feature type="compositionally biased region" description="Basic and acidic residues" evidence="5">
    <location>
        <begin position="313"/>
        <end position="335"/>
    </location>
</feature>
<evidence type="ECO:0000256" key="5">
    <source>
        <dbReference type="SAM" id="MobiDB-lite"/>
    </source>
</evidence>
<evidence type="ECO:0000256" key="2">
    <source>
        <dbReference type="ARBA" id="ARBA00022801"/>
    </source>
</evidence>
<feature type="region of interest" description="Disordered" evidence="5">
    <location>
        <begin position="276"/>
        <end position="335"/>
    </location>
</feature>
<dbReference type="InterPro" id="IPR027417">
    <property type="entry name" value="P-loop_NTPase"/>
</dbReference>
<dbReference type="SMART" id="SM00487">
    <property type="entry name" value="DEXDc"/>
    <property type="match status" value="1"/>
</dbReference>
<protein>
    <submittedName>
        <fullName evidence="8">Antiviral helicase SKI2-like protein</fullName>
    </submittedName>
</protein>
<dbReference type="EMBL" id="JBBJCI010000039">
    <property type="protein sequence ID" value="KAK7249945.1"/>
    <property type="molecule type" value="Genomic_DNA"/>
</dbReference>
<accession>A0ABR1G9G6</accession>
<dbReference type="CDD" id="cd18795">
    <property type="entry name" value="SF2_C_Ski2"/>
    <property type="match status" value="1"/>
</dbReference>
<keyword evidence="4" id="KW-0067">ATP-binding</keyword>
<dbReference type="InterPro" id="IPR012961">
    <property type="entry name" value="Ski2/MTR4_C"/>
</dbReference>
<feature type="domain" description="Helicase ATP-binding" evidence="6">
    <location>
        <begin position="85"/>
        <end position="246"/>
    </location>
</feature>
<dbReference type="InterPro" id="IPR001650">
    <property type="entry name" value="Helicase_C-like"/>
</dbReference>
<keyword evidence="3" id="KW-0347">Helicase</keyword>
<proteinExistence type="predicted"/>
<dbReference type="SMART" id="SM01142">
    <property type="entry name" value="DSHCT"/>
    <property type="match status" value="1"/>
</dbReference>
<organism evidence="8 9">
    <name type="scientific">Aureococcus anophagefferens</name>
    <name type="common">Harmful bloom alga</name>
    <dbReference type="NCBI Taxonomy" id="44056"/>
    <lineage>
        <taxon>Eukaryota</taxon>
        <taxon>Sar</taxon>
        <taxon>Stramenopiles</taxon>
        <taxon>Ochrophyta</taxon>
        <taxon>Pelagophyceae</taxon>
        <taxon>Pelagomonadales</taxon>
        <taxon>Pelagomonadaceae</taxon>
        <taxon>Aureococcus</taxon>
    </lineage>
</organism>
<evidence type="ECO:0000313" key="8">
    <source>
        <dbReference type="EMBL" id="KAK7249945.1"/>
    </source>
</evidence>
<dbReference type="Pfam" id="PF00270">
    <property type="entry name" value="DEAD"/>
    <property type="match status" value="1"/>
</dbReference>
<comment type="caution">
    <text evidence="8">The sequence shown here is derived from an EMBL/GenBank/DDBJ whole genome shotgun (WGS) entry which is preliminary data.</text>
</comment>
<dbReference type="PANTHER" id="PTHR12131">
    <property type="entry name" value="ATP-DEPENDENT RNA AND DNA HELICASE"/>
    <property type="match status" value="1"/>
</dbReference>
<feature type="domain" description="Helicase C-terminal" evidence="7">
    <location>
        <begin position="340"/>
        <end position="544"/>
    </location>
</feature>
<evidence type="ECO:0000256" key="4">
    <source>
        <dbReference type="ARBA" id="ARBA00022840"/>
    </source>
</evidence>
<dbReference type="PANTHER" id="PTHR12131:SF1">
    <property type="entry name" value="ATP-DEPENDENT RNA HELICASE SUPV3L1, MITOCHONDRIAL-RELATED"/>
    <property type="match status" value="1"/>
</dbReference>
<keyword evidence="2" id="KW-0378">Hydrolase</keyword>
<dbReference type="Gene3D" id="1.10.3380.30">
    <property type="match status" value="1"/>
</dbReference>
<dbReference type="Pfam" id="PF00271">
    <property type="entry name" value="Helicase_C"/>
    <property type="match status" value="1"/>
</dbReference>
<dbReference type="InterPro" id="IPR050699">
    <property type="entry name" value="RNA-DNA_Helicase"/>
</dbReference>
<evidence type="ECO:0000313" key="9">
    <source>
        <dbReference type="Proteomes" id="UP001363151"/>
    </source>
</evidence>
<dbReference type="InterPro" id="IPR011545">
    <property type="entry name" value="DEAD/DEAH_box_helicase_dom"/>
</dbReference>
<gene>
    <name evidence="8" type="ORF">SO694_0000556</name>
</gene>
<evidence type="ECO:0000256" key="1">
    <source>
        <dbReference type="ARBA" id="ARBA00022741"/>
    </source>
</evidence>
<dbReference type="Proteomes" id="UP001363151">
    <property type="component" value="Unassembled WGS sequence"/>
</dbReference>
<reference evidence="8 9" key="1">
    <citation type="submission" date="2024-03" db="EMBL/GenBank/DDBJ databases">
        <title>Aureococcus anophagefferens CCMP1851 and Kratosvirus quantuckense: Draft genome of a second virus-susceptible host strain in the model system.</title>
        <authorList>
            <person name="Chase E."/>
            <person name="Truchon A.R."/>
            <person name="Schepens W."/>
            <person name="Wilhelm S.W."/>
        </authorList>
    </citation>
    <scope>NUCLEOTIDE SEQUENCE [LARGE SCALE GENOMIC DNA]</scope>
    <source>
        <strain evidence="8 9">CCMP1851</strain>
    </source>
</reference>
<evidence type="ECO:0000259" key="7">
    <source>
        <dbReference type="PROSITE" id="PS51194"/>
    </source>
</evidence>
<dbReference type="PROSITE" id="PS51194">
    <property type="entry name" value="HELICASE_CTER"/>
    <property type="match status" value="1"/>
</dbReference>
<dbReference type="Gene3D" id="3.40.50.300">
    <property type="entry name" value="P-loop containing nucleotide triphosphate hydrolases"/>
    <property type="match status" value="2"/>
</dbReference>
<dbReference type="Pfam" id="PF08148">
    <property type="entry name" value="DSHCT"/>
    <property type="match status" value="1"/>
</dbReference>
<keyword evidence="1" id="KW-0547">Nucleotide-binding</keyword>
<dbReference type="SMART" id="SM00490">
    <property type="entry name" value="HELICc"/>
    <property type="match status" value="1"/>
</dbReference>